<protein>
    <submittedName>
        <fullName evidence="1">Uncharacterized protein</fullName>
    </submittedName>
</protein>
<dbReference type="AlphaFoldDB" id="A0A1H4PVQ3"/>
<accession>A0A1H4PVQ3</accession>
<gene>
    <name evidence="1" type="ORF">SAMN05443244_2688</name>
</gene>
<evidence type="ECO:0000313" key="2">
    <source>
        <dbReference type="Proteomes" id="UP000182409"/>
    </source>
</evidence>
<organism evidence="1 2">
    <name type="scientific">Terriglobus roseus</name>
    <dbReference type="NCBI Taxonomy" id="392734"/>
    <lineage>
        <taxon>Bacteria</taxon>
        <taxon>Pseudomonadati</taxon>
        <taxon>Acidobacteriota</taxon>
        <taxon>Terriglobia</taxon>
        <taxon>Terriglobales</taxon>
        <taxon>Acidobacteriaceae</taxon>
        <taxon>Terriglobus</taxon>
    </lineage>
</organism>
<name>A0A1H4PVQ3_9BACT</name>
<sequence>MHDLFVAIAFLTMLLLPCVVATLSGTSEV</sequence>
<evidence type="ECO:0000313" key="1">
    <source>
        <dbReference type="EMBL" id="SEC11401.1"/>
    </source>
</evidence>
<dbReference type="Proteomes" id="UP000182409">
    <property type="component" value="Unassembled WGS sequence"/>
</dbReference>
<reference evidence="1 2" key="1">
    <citation type="submission" date="2016-10" db="EMBL/GenBank/DDBJ databases">
        <authorList>
            <person name="de Groot N.N."/>
        </authorList>
    </citation>
    <scope>NUCLEOTIDE SEQUENCE [LARGE SCALE GENOMIC DNA]</scope>
    <source>
        <strain evidence="1 2">AB35.6</strain>
    </source>
</reference>
<dbReference type="EMBL" id="FNSD01000001">
    <property type="protein sequence ID" value="SEC11401.1"/>
    <property type="molecule type" value="Genomic_DNA"/>
</dbReference>
<proteinExistence type="predicted"/>